<comment type="caution">
    <text evidence="2">The sequence shown here is derived from an EMBL/GenBank/DDBJ whole genome shotgun (WGS) entry which is preliminary data.</text>
</comment>
<dbReference type="InterPro" id="IPR010982">
    <property type="entry name" value="Lambda_DNA-bd_dom_sf"/>
</dbReference>
<keyword evidence="3" id="KW-1185">Reference proteome</keyword>
<organism evidence="2 3">
    <name type="scientific">Blastococcus carthaginiensis</name>
    <dbReference type="NCBI Taxonomy" id="3050034"/>
    <lineage>
        <taxon>Bacteria</taxon>
        <taxon>Bacillati</taxon>
        <taxon>Actinomycetota</taxon>
        <taxon>Actinomycetes</taxon>
        <taxon>Geodermatophilales</taxon>
        <taxon>Geodermatophilaceae</taxon>
        <taxon>Blastococcus</taxon>
    </lineage>
</organism>
<dbReference type="Gene3D" id="1.10.260.40">
    <property type="entry name" value="lambda repressor-like DNA-binding domains"/>
    <property type="match status" value="1"/>
</dbReference>
<dbReference type="RefSeq" id="WP_305998896.1">
    <property type="nucleotide sequence ID" value="NZ_JASNFN010000004.1"/>
</dbReference>
<sequence>MPEGLAAAVAEQIRRLMLAHNVSGNALAGATGIPQRNISRKLKGESDFGLDEVQRIAEHFGVDPEDLVAWARRGVHSSE</sequence>
<evidence type="ECO:0000313" key="3">
    <source>
        <dbReference type="Proteomes" id="UP001233673"/>
    </source>
</evidence>
<dbReference type="Proteomes" id="UP001233673">
    <property type="component" value="Unassembled WGS sequence"/>
</dbReference>
<dbReference type="InterPro" id="IPR001387">
    <property type="entry name" value="Cro/C1-type_HTH"/>
</dbReference>
<evidence type="ECO:0000259" key="1">
    <source>
        <dbReference type="PROSITE" id="PS50943"/>
    </source>
</evidence>
<gene>
    <name evidence="2" type="ORF">QOZ88_06055</name>
</gene>
<name>A0ABT9I9F8_9ACTN</name>
<dbReference type="PROSITE" id="PS50943">
    <property type="entry name" value="HTH_CROC1"/>
    <property type="match status" value="1"/>
</dbReference>
<evidence type="ECO:0000313" key="2">
    <source>
        <dbReference type="EMBL" id="MDP5182194.1"/>
    </source>
</evidence>
<dbReference type="SUPFAM" id="SSF47413">
    <property type="entry name" value="lambda repressor-like DNA-binding domains"/>
    <property type="match status" value="1"/>
</dbReference>
<protein>
    <submittedName>
        <fullName evidence="2">Helix-turn-helix transcriptional regulator</fullName>
    </submittedName>
</protein>
<dbReference type="CDD" id="cd00093">
    <property type="entry name" value="HTH_XRE"/>
    <property type="match status" value="1"/>
</dbReference>
<feature type="domain" description="HTH cro/C1-type" evidence="1">
    <location>
        <begin position="13"/>
        <end position="67"/>
    </location>
</feature>
<dbReference type="Pfam" id="PF13443">
    <property type="entry name" value="HTH_26"/>
    <property type="match status" value="1"/>
</dbReference>
<reference evidence="3" key="1">
    <citation type="submission" date="2023-05" db="EMBL/GenBank/DDBJ databases">
        <title>Draft genome of Pseudofrankia sp. BMG5.37.</title>
        <authorList>
            <person name="Gtari M."/>
            <person name="Ghodhbane F."/>
            <person name="Sbissi I."/>
        </authorList>
    </citation>
    <scope>NUCLEOTIDE SEQUENCE [LARGE SCALE GENOMIC DNA]</scope>
    <source>
        <strain evidence="3">BMG 814</strain>
    </source>
</reference>
<accession>A0ABT9I9F8</accession>
<dbReference type="EMBL" id="JASNFN010000004">
    <property type="protein sequence ID" value="MDP5182194.1"/>
    <property type="molecule type" value="Genomic_DNA"/>
</dbReference>
<proteinExistence type="predicted"/>
<dbReference type="SMART" id="SM00530">
    <property type="entry name" value="HTH_XRE"/>
    <property type="match status" value="1"/>
</dbReference>